<proteinExistence type="predicted"/>
<dbReference type="Pfam" id="PF14393">
    <property type="entry name" value="DUF4422"/>
    <property type="match status" value="1"/>
</dbReference>
<dbReference type="RefSeq" id="WP_014919392.1">
    <property type="nucleotide sequence ID" value="NZ_CP019581.1"/>
</dbReference>
<dbReference type="GeneID" id="99757322"/>
<dbReference type="EMBL" id="CP019581">
    <property type="protein sequence ID" value="AZK91416.1"/>
    <property type="molecule type" value="Genomic_DNA"/>
</dbReference>
<dbReference type="InterPro" id="IPR025536">
    <property type="entry name" value="DUF4422"/>
</dbReference>
<sequence length="256" mass="29976">MNNIYISTFGKKTIKVKNEIPIEVGSANRNNFLYSVRDDTGINISNENKYYGELTGLYWVWKNQAIQNDELIGFGHYNKTLNVSFKKAYELLVNEKKYNFLIAEKTYITPHAQKDELNAITAILKKYYPRYYESWTKIYNVDGSSNQCNNAQLFITTGKYFNLYCNFLFDVLKRMRIIIGDKKGSPYDVRYCAFMGERLLTVFIVANNLSYKEYSIKYANLINIGRKVAKILHVNKKSRLYKNLKLKFGVKSSYKK</sequence>
<dbReference type="AlphaFoldDB" id="A0A3Q8SUB5"/>
<feature type="domain" description="DUF4422" evidence="1">
    <location>
        <begin position="16"/>
        <end position="207"/>
    </location>
</feature>
<dbReference type="Proteomes" id="UP000267945">
    <property type="component" value="Chromosome"/>
</dbReference>
<protein>
    <recommendedName>
        <fullName evidence="1">DUF4422 domain-containing protein</fullName>
    </recommendedName>
</protein>
<name>A0A3Q8SUB5_LACHE</name>
<evidence type="ECO:0000313" key="3">
    <source>
        <dbReference type="Proteomes" id="UP000267945"/>
    </source>
</evidence>
<evidence type="ECO:0000259" key="1">
    <source>
        <dbReference type="Pfam" id="PF14393"/>
    </source>
</evidence>
<organism evidence="2 3">
    <name type="scientific">Lactobacillus helveticus</name>
    <name type="common">Lactobacillus suntoryeus</name>
    <dbReference type="NCBI Taxonomy" id="1587"/>
    <lineage>
        <taxon>Bacteria</taxon>
        <taxon>Bacillati</taxon>
        <taxon>Bacillota</taxon>
        <taxon>Bacilli</taxon>
        <taxon>Lactobacillales</taxon>
        <taxon>Lactobacillaceae</taxon>
        <taxon>Lactobacillus</taxon>
    </lineage>
</organism>
<gene>
    <name evidence="2" type="ORF">LH5_01174</name>
</gene>
<evidence type="ECO:0000313" key="2">
    <source>
        <dbReference type="EMBL" id="AZK91416.1"/>
    </source>
</evidence>
<accession>A0A3Q8SUB5</accession>
<reference evidence="2 3" key="1">
    <citation type="submission" date="2017-02" db="EMBL/GenBank/DDBJ databases">
        <title>Complete genome sequence of Lactobacillus helveticus.</title>
        <authorList>
            <person name="Kim J.F."/>
            <person name="Chung Y."/>
            <person name="Kwak M."/>
        </authorList>
    </citation>
    <scope>NUCLEOTIDE SEQUENCE [LARGE SCALE GENOMIC DNA]</scope>
    <source>
        <strain evidence="2 3">LH5</strain>
    </source>
</reference>